<dbReference type="EMBL" id="JBBXMP010000166">
    <property type="protein sequence ID" value="KAL0060660.1"/>
    <property type="molecule type" value="Genomic_DNA"/>
</dbReference>
<comment type="caution">
    <text evidence="2">The sequence shown here is derived from an EMBL/GenBank/DDBJ whole genome shotgun (WGS) entry which is preliminary data.</text>
</comment>
<keyword evidence="3" id="KW-1185">Reference proteome</keyword>
<feature type="compositionally biased region" description="Acidic residues" evidence="1">
    <location>
        <begin position="198"/>
        <end position="219"/>
    </location>
</feature>
<feature type="compositionally biased region" description="Polar residues" evidence="1">
    <location>
        <begin position="579"/>
        <end position="588"/>
    </location>
</feature>
<organism evidence="2 3">
    <name type="scientific">Marasmius tenuissimus</name>
    <dbReference type="NCBI Taxonomy" id="585030"/>
    <lineage>
        <taxon>Eukaryota</taxon>
        <taxon>Fungi</taxon>
        <taxon>Dikarya</taxon>
        <taxon>Basidiomycota</taxon>
        <taxon>Agaricomycotina</taxon>
        <taxon>Agaricomycetes</taxon>
        <taxon>Agaricomycetidae</taxon>
        <taxon>Agaricales</taxon>
        <taxon>Marasmiineae</taxon>
        <taxon>Marasmiaceae</taxon>
        <taxon>Marasmius</taxon>
    </lineage>
</organism>
<protein>
    <submittedName>
        <fullName evidence="2">Uncharacterized protein</fullName>
    </submittedName>
</protein>
<sequence length="640" mass="70981">MRRIPLRRRADPSQRDVDYHYIVIDNEDIEESPEAFSWYTDETAGGMSLPIAFDGIPAGSKLNEVKAYFLEKLYRNYAAQVDDELGEAISTFYTELGEYMVEDYNWRRVVVPFGCTYRGKAMNQVLDKKWMEWYPLFFRALDRWLATPRQYTSTRDIGESTSAPYDEEEIARQNLTDSDADSDDVLDENGYSLKDGFIEPDDSFSEESEEEEAEEEQELMSDVARHSESEEETSSDGTKVSTDHYESDATSEAESEGKVGQRGYKIGGFVEEDGGSNAIDSDDYAAGGETNVEMDGDDFNSESSFEQSHSNSSRHSTPVSSRTRSHARSPNVSLTTGAESSEEDSPSSSRTSTPRRRFGRLRRPKKTHAHAAKSDSDVDMDSEMKEISDSDAEDDSPHTSSDTTVPVSSRLRSTAPRSTSDSATVVENRSCSPQKHFTLLQPSDFEDLPQETLAGRTRNQSKPGRANSTPLKHKPSPPVSSRARSGNGPRESPHDSDVVAESSSSRSLAPPSSRTRSRTKQPTRSAAAEQSGRYSTPSSVFDGVVSESSDSEEIVPSSDAECPPITPSPIKGKRKRRSTTVYSSSSGVETEDESLPTRSPLKRSRMRVDSESDVPVLAESPCRKRKVKVMDCVLITPLKR</sequence>
<feature type="compositionally biased region" description="Polar residues" evidence="1">
    <location>
        <begin position="153"/>
        <end position="163"/>
    </location>
</feature>
<feature type="compositionally biased region" description="Polar residues" evidence="1">
    <location>
        <begin position="328"/>
        <end position="338"/>
    </location>
</feature>
<evidence type="ECO:0000256" key="1">
    <source>
        <dbReference type="SAM" id="MobiDB-lite"/>
    </source>
</evidence>
<feature type="compositionally biased region" description="Low complexity" evidence="1">
    <location>
        <begin position="301"/>
        <end position="322"/>
    </location>
</feature>
<dbReference type="Proteomes" id="UP001437256">
    <property type="component" value="Unassembled WGS sequence"/>
</dbReference>
<reference evidence="2 3" key="1">
    <citation type="submission" date="2024-05" db="EMBL/GenBank/DDBJ databases">
        <title>A draft genome resource for the thread blight pathogen Marasmius tenuissimus strain MS-2.</title>
        <authorList>
            <person name="Yulfo-Soto G.E."/>
            <person name="Baruah I.K."/>
            <person name="Amoako-Attah I."/>
            <person name="Bukari Y."/>
            <person name="Meinhardt L.W."/>
            <person name="Bailey B.A."/>
            <person name="Cohen S.P."/>
        </authorList>
    </citation>
    <scope>NUCLEOTIDE SEQUENCE [LARGE SCALE GENOMIC DNA]</scope>
    <source>
        <strain evidence="2 3">MS-2</strain>
    </source>
</reference>
<feature type="region of interest" description="Disordered" evidence="1">
    <location>
        <begin position="153"/>
        <end position="616"/>
    </location>
</feature>
<proteinExistence type="predicted"/>
<feature type="compositionally biased region" description="Polar residues" evidence="1">
    <location>
        <begin position="457"/>
        <end position="470"/>
    </location>
</feature>
<feature type="compositionally biased region" description="Low complexity" evidence="1">
    <location>
        <begin position="502"/>
        <end position="514"/>
    </location>
</feature>
<feature type="compositionally biased region" description="Acidic residues" evidence="1">
    <location>
        <begin position="178"/>
        <end position="187"/>
    </location>
</feature>
<gene>
    <name evidence="2" type="ORF">AAF712_012537</name>
</gene>
<feature type="compositionally biased region" description="Basic and acidic residues" evidence="1">
    <location>
        <begin position="372"/>
        <end position="388"/>
    </location>
</feature>
<evidence type="ECO:0000313" key="2">
    <source>
        <dbReference type="EMBL" id="KAL0060660.1"/>
    </source>
</evidence>
<name>A0ABR2ZG66_9AGAR</name>
<feature type="compositionally biased region" description="Basic residues" evidence="1">
    <location>
        <begin position="353"/>
        <end position="371"/>
    </location>
</feature>
<feature type="compositionally biased region" description="Polar residues" evidence="1">
    <location>
        <begin position="398"/>
        <end position="435"/>
    </location>
</feature>
<feature type="compositionally biased region" description="Low complexity" evidence="1">
    <location>
        <begin position="538"/>
        <end position="559"/>
    </location>
</feature>
<evidence type="ECO:0000313" key="3">
    <source>
        <dbReference type="Proteomes" id="UP001437256"/>
    </source>
</evidence>
<accession>A0ABR2ZG66</accession>